<feature type="compositionally biased region" description="Low complexity" evidence="1">
    <location>
        <begin position="49"/>
        <end position="61"/>
    </location>
</feature>
<feature type="transmembrane region" description="Helical" evidence="2">
    <location>
        <begin position="157"/>
        <end position="181"/>
    </location>
</feature>
<dbReference type="OrthoDB" id="6362691at2759"/>
<proteinExistence type="predicted"/>
<dbReference type="GO" id="GO:0007229">
    <property type="term" value="P:integrin-mediated signaling pathway"/>
    <property type="evidence" value="ECO:0007669"/>
    <property type="project" value="UniProtKB-KW"/>
</dbReference>
<keyword evidence="4" id="KW-1185">Reference proteome</keyword>
<accession>A0A6A4VFN3</accession>
<dbReference type="PROSITE" id="PS00242">
    <property type="entry name" value="INTEGRIN_ALPHA"/>
    <property type="match status" value="1"/>
</dbReference>
<dbReference type="PANTHER" id="PTHR23220:SF83">
    <property type="entry name" value="INTEGRIN ALPHA-PS3-RELATED"/>
    <property type="match status" value="1"/>
</dbReference>
<evidence type="ECO:0000313" key="4">
    <source>
        <dbReference type="Proteomes" id="UP000440578"/>
    </source>
</evidence>
<dbReference type="EMBL" id="VIIS01001799">
    <property type="protein sequence ID" value="KAF0292735.1"/>
    <property type="molecule type" value="Genomic_DNA"/>
</dbReference>
<evidence type="ECO:0000256" key="2">
    <source>
        <dbReference type="SAM" id="Phobius"/>
    </source>
</evidence>
<dbReference type="InterPro" id="IPR018184">
    <property type="entry name" value="Integrin_alpha_C_CS"/>
</dbReference>
<comment type="caution">
    <text evidence="3">The sequence shown here is derived from an EMBL/GenBank/DDBJ whole genome shotgun (WGS) entry which is preliminary data.</text>
</comment>
<dbReference type="Gene3D" id="2.60.40.1530">
    <property type="entry name" value="ntegrin, alpha v. Chain A, domain 4"/>
    <property type="match status" value="1"/>
</dbReference>
<dbReference type="Gene3D" id="1.20.5.930">
    <property type="entry name" value="Bicelle-embedded integrin alpha(iib) transmembrane segment"/>
    <property type="match status" value="1"/>
</dbReference>
<keyword evidence="2" id="KW-0472">Membrane</keyword>
<name>A0A6A4VFN3_AMPAM</name>
<dbReference type="GO" id="GO:0033627">
    <property type="term" value="P:cell adhesion mediated by integrin"/>
    <property type="evidence" value="ECO:0007669"/>
    <property type="project" value="TreeGrafter"/>
</dbReference>
<sequence>MYPPTALLGGEPFSCSLQDGDVLRSGGPETPAHWSQPTTAPARRRRSADGPADGAPAASDAYPLRCSEGSDIQCARIACQTVSFLNTVTQATVTLSMRLDAAALRPRLGGADGATLFTEGEVRLLEGSHVPPEFNSRPDSASVATRLLPSTPEAQPVAAWIIVVSVLAALALLAAIVFGMYRLGFFKRTKRDQLLEERDGAAGETDKLNSGEQ</sequence>
<keyword evidence="2" id="KW-0812">Transmembrane</keyword>
<dbReference type="PANTHER" id="PTHR23220">
    <property type="entry name" value="INTEGRIN ALPHA"/>
    <property type="match status" value="1"/>
</dbReference>
<dbReference type="GO" id="GO:0098609">
    <property type="term" value="P:cell-cell adhesion"/>
    <property type="evidence" value="ECO:0007669"/>
    <property type="project" value="TreeGrafter"/>
</dbReference>
<keyword evidence="2" id="KW-1133">Transmembrane helix</keyword>
<dbReference type="AlphaFoldDB" id="A0A6A4VFN3"/>
<dbReference type="GO" id="GO:0009897">
    <property type="term" value="C:external side of plasma membrane"/>
    <property type="evidence" value="ECO:0007669"/>
    <property type="project" value="TreeGrafter"/>
</dbReference>
<evidence type="ECO:0000313" key="3">
    <source>
        <dbReference type="EMBL" id="KAF0292735.1"/>
    </source>
</evidence>
<dbReference type="GO" id="GO:0007160">
    <property type="term" value="P:cell-matrix adhesion"/>
    <property type="evidence" value="ECO:0007669"/>
    <property type="project" value="TreeGrafter"/>
</dbReference>
<dbReference type="GO" id="GO:0008305">
    <property type="term" value="C:integrin complex"/>
    <property type="evidence" value="ECO:0007669"/>
    <property type="project" value="TreeGrafter"/>
</dbReference>
<gene>
    <name evidence="3" type="primary">scb_0</name>
    <name evidence="3" type="ORF">FJT64_009351</name>
</gene>
<dbReference type="GO" id="GO:0005178">
    <property type="term" value="F:integrin binding"/>
    <property type="evidence" value="ECO:0007669"/>
    <property type="project" value="TreeGrafter"/>
</dbReference>
<feature type="region of interest" description="Disordered" evidence="1">
    <location>
        <begin position="18"/>
        <end position="61"/>
    </location>
</feature>
<organism evidence="3 4">
    <name type="scientific">Amphibalanus amphitrite</name>
    <name type="common">Striped barnacle</name>
    <name type="synonym">Balanus amphitrite</name>
    <dbReference type="NCBI Taxonomy" id="1232801"/>
    <lineage>
        <taxon>Eukaryota</taxon>
        <taxon>Metazoa</taxon>
        <taxon>Ecdysozoa</taxon>
        <taxon>Arthropoda</taxon>
        <taxon>Crustacea</taxon>
        <taxon>Multicrustacea</taxon>
        <taxon>Cirripedia</taxon>
        <taxon>Thoracica</taxon>
        <taxon>Thoracicalcarea</taxon>
        <taxon>Balanomorpha</taxon>
        <taxon>Balanoidea</taxon>
        <taxon>Balanidae</taxon>
        <taxon>Amphibalaninae</taxon>
        <taxon>Amphibalanus</taxon>
    </lineage>
</organism>
<keyword evidence="3" id="KW-0401">Integrin</keyword>
<evidence type="ECO:0000256" key="1">
    <source>
        <dbReference type="SAM" id="MobiDB-lite"/>
    </source>
</evidence>
<protein>
    <submittedName>
        <fullName evidence="3">Integrin alpha-PS3</fullName>
    </submittedName>
</protein>
<reference evidence="3 4" key="1">
    <citation type="submission" date="2019-07" db="EMBL/GenBank/DDBJ databases">
        <title>Draft genome assembly of a fouling barnacle, Amphibalanus amphitrite (Darwin, 1854): The first reference genome for Thecostraca.</title>
        <authorList>
            <person name="Kim W."/>
        </authorList>
    </citation>
    <scope>NUCLEOTIDE SEQUENCE [LARGE SCALE GENOMIC DNA]</scope>
    <source>
        <strain evidence="3">SNU_AA5</strain>
        <tissue evidence="3">Soma without cirri and trophi</tissue>
    </source>
</reference>
<dbReference type="Proteomes" id="UP000440578">
    <property type="component" value="Unassembled WGS sequence"/>
</dbReference>